<dbReference type="EMBL" id="LR824559">
    <property type="protein sequence ID" value="CAH1642802.1"/>
    <property type="molecule type" value="Genomic_DNA"/>
</dbReference>
<sequence length="247" mass="30344">MLILLKFIVFLYYIEKAQSKQTYYWEKYHEEKNANEAPTRILQLMRSYYEENHARVAALNPMRFMYEESPYYEQGYVVSELLERYRKLVETSQRVFVYNSDTFFHTLKRVEWAQRLYFEIYHLVRMMHETPKKWQIDPEFFITEQIRPKGMESAAISSVQVKGEENKEGPSQEDLERLKTFKDVLDVMAKKRDKNRKMKRKIYKQIRETFLANVTGKMNYSEIYKNMHKKYNVQWPIDYGWEIDYEW</sequence>
<reference evidence="2" key="1">
    <citation type="submission" date="2022-02" db="EMBL/GenBank/DDBJ databases">
        <authorList>
            <person name="King R."/>
        </authorList>
    </citation>
    <scope>NUCLEOTIDE SEQUENCE</scope>
</reference>
<accession>A0A9P0I7A8</accession>
<dbReference type="Proteomes" id="UP001153321">
    <property type="component" value="Chromosome 28"/>
</dbReference>
<dbReference type="AlphaFoldDB" id="A0A9P0I7A8"/>
<name>A0A9P0I7A8_SPOLI</name>
<gene>
    <name evidence="2" type="ORF">SPLIT_LOCUS8158</name>
</gene>
<keyword evidence="1" id="KW-0732">Signal</keyword>
<proteinExistence type="predicted"/>
<keyword evidence="3" id="KW-1185">Reference proteome</keyword>
<organism evidence="2 3">
    <name type="scientific">Spodoptera littoralis</name>
    <name type="common">Egyptian cotton leafworm</name>
    <dbReference type="NCBI Taxonomy" id="7109"/>
    <lineage>
        <taxon>Eukaryota</taxon>
        <taxon>Metazoa</taxon>
        <taxon>Ecdysozoa</taxon>
        <taxon>Arthropoda</taxon>
        <taxon>Hexapoda</taxon>
        <taxon>Insecta</taxon>
        <taxon>Pterygota</taxon>
        <taxon>Neoptera</taxon>
        <taxon>Endopterygota</taxon>
        <taxon>Lepidoptera</taxon>
        <taxon>Glossata</taxon>
        <taxon>Ditrysia</taxon>
        <taxon>Noctuoidea</taxon>
        <taxon>Noctuidae</taxon>
        <taxon>Amphipyrinae</taxon>
        <taxon>Spodoptera</taxon>
    </lineage>
</organism>
<evidence type="ECO:0000256" key="1">
    <source>
        <dbReference type="SAM" id="SignalP"/>
    </source>
</evidence>
<evidence type="ECO:0000313" key="2">
    <source>
        <dbReference type="EMBL" id="CAH1642802.1"/>
    </source>
</evidence>
<feature type="signal peptide" evidence="1">
    <location>
        <begin position="1"/>
        <end position="19"/>
    </location>
</feature>
<feature type="chain" id="PRO_5040187247" evidence="1">
    <location>
        <begin position="20"/>
        <end position="247"/>
    </location>
</feature>
<protein>
    <submittedName>
        <fullName evidence="2">Uncharacterized protein</fullName>
    </submittedName>
</protein>
<evidence type="ECO:0000313" key="3">
    <source>
        <dbReference type="Proteomes" id="UP001153321"/>
    </source>
</evidence>